<sequence>ELDNWQCRYYAENFGKLVKIKQKYDPNNLFNWNQSIPTNTEIS</sequence>
<reference evidence="1" key="1">
    <citation type="submission" date="2021-06" db="EMBL/GenBank/DDBJ databases">
        <authorList>
            <person name="Kallberg Y."/>
            <person name="Tangrot J."/>
            <person name="Rosling A."/>
        </authorList>
    </citation>
    <scope>NUCLEOTIDE SEQUENCE</scope>
    <source>
        <strain evidence="1">IL203A</strain>
    </source>
</reference>
<name>A0ACA9QWP5_9GLOM</name>
<proteinExistence type="predicted"/>
<protein>
    <submittedName>
        <fullName evidence="1">10141_t:CDS:1</fullName>
    </submittedName>
</protein>
<evidence type="ECO:0000313" key="2">
    <source>
        <dbReference type="Proteomes" id="UP000789702"/>
    </source>
</evidence>
<evidence type="ECO:0000313" key="1">
    <source>
        <dbReference type="EMBL" id="CAG8767570.1"/>
    </source>
</evidence>
<feature type="non-terminal residue" evidence="1">
    <location>
        <position position="1"/>
    </location>
</feature>
<keyword evidence="2" id="KW-1185">Reference proteome</keyword>
<organism evidence="1 2">
    <name type="scientific">Dentiscutata heterogama</name>
    <dbReference type="NCBI Taxonomy" id="1316150"/>
    <lineage>
        <taxon>Eukaryota</taxon>
        <taxon>Fungi</taxon>
        <taxon>Fungi incertae sedis</taxon>
        <taxon>Mucoromycota</taxon>
        <taxon>Glomeromycotina</taxon>
        <taxon>Glomeromycetes</taxon>
        <taxon>Diversisporales</taxon>
        <taxon>Gigasporaceae</taxon>
        <taxon>Dentiscutata</taxon>
    </lineage>
</organism>
<dbReference type="EMBL" id="CAJVPU010054813">
    <property type="protein sequence ID" value="CAG8767570.1"/>
    <property type="molecule type" value="Genomic_DNA"/>
</dbReference>
<accession>A0ACA9QWP5</accession>
<gene>
    <name evidence="1" type="ORF">DHETER_LOCUS15650</name>
</gene>
<dbReference type="Proteomes" id="UP000789702">
    <property type="component" value="Unassembled WGS sequence"/>
</dbReference>
<comment type="caution">
    <text evidence="1">The sequence shown here is derived from an EMBL/GenBank/DDBJ whole genome shotgun (WGS) entry which is preliminary data.</text>
</comment>
<feature type="non-terminal residue" evidence="1">
    <location>
        <position position="43"/>
    </location>
</feature>